<name>A0A0S4IJF4_BODSA</name>
<dbReference type="PANTHER" id="PTHR11586">
    <property type="entry name" value="TRNA-AMINOACYLATION COFACTOR ARC1 FAMILY MEMBER"/>
    <property type="match status" value="1"/>
</dbReference>
<evidence type="ECO:0000256" key="1">
    <source>
        <dbReference type="ARBA" id="ARBA00022555"/>
    </source>
</evidence>
<feature type="compositionally biased region" description="Basic and acidic residues" evidence="4">
    <location>
        <begin position="204"/>
        <end position="229"/>
    </location>
</feature>
<dbReference type="Gene3D" id="2.40.50.140">
    <property type="entry name" value="Nucleic acid-binding proteins"/>
    <property type="match status" value="1"/>
</dbReference>
<protein>
    <submittedName>
        <fullName evidence="6">tRNA-binding protein, putative</fullName>
    </submittedName>
</protein>
<evidence type="ECO:0000313" key="6">
    <source>
        <dbReference type="EMBL" id="CUE83175.1"/>
    </source>
</evidence>
<sequence length="418" mass="43529">MSSARFVLAGASPLRSAWSHILSLLRVPAEQITIGEQAVVPQVVVAAEGNPVSSGALPILSVLRANAQDEELRAFLGANDAASRALVNQWVTLASRIAALPSAAEEAELQLGETAGATQEYLTSSPRATVADVLLYASLTAELEERLPRLSRWAAFVASDSYIAPLARVRAAAVPTSTANSEEVSGGDAKKSAPAASAALAKPSAEEIERRRIEKEKAKAEKELHKKQTEGSAASASAPTAAAGGNPNQKGSNASKVDSVDIDIRVGRIESIDRHPEADKLFVETISLGPNEVPRTIVSGLVDHYSREELLGAYVLVVCNLKAKPLKGVASHGMVLCASNDNGAVKIVSPPEGTPAGERVQFGGKLSSAPPAIPSNAATIELLSHFRTTADGVVTWKDQLATVAKGPVTSSLVNALVK</sequence>
<keyword evidence="1 3" id="KW-0820">tRNA-binding</keyword>
<dbReference type="Proteomes" id="UP000051952">
    <property type="component" value="Unassembled WGS sequence"/>
</dbReference>
<feature type="compositionally biased region" description="Low complexity" evidence="4">
    <location>
        <begin position="192"/>
        <end position="203"/>
    </location>
</feature>
<feature type="domain" description="TRNA-binding" evidence="5">
    <location>
        <begin position="258"/>
        <end position="361"/>
    </location>
</feature>
<dbReference type="VEuPathDB" id="TriTrypDB:BSAL_56695"/>
<evidence type="ECO:0000256" key="3">
    <source>
        <dbReference type="PROSITE-ProRule" id="PRU00209"/>
    </source>
</evidence>
<dbReference type="CDD" id="cd02799">
    <property type="entry name" value="tRNA_bind_EMAP-II_like"/>
    <property type="match status" value="1"/>
</dbReference>
<proteinExistence type="predicted"/>
<keyword evidence="2 3" id="KW-0694">RNA-binding</keyword>
<keyword evidence="7" id="KW-1185">Reference proteome</keyword>
<dbReference type="GO" id="GO:0000049">
    <property type="term" value="F:tRNA binding"/>
    <property type="evidence" value="ECO:0007669"/>
    <property type="project" value="UniProtKB-UniRule"/>
</dbReference>
<evidence type="ECO:0000256" key="4">
    <source>
        <dbReference type="SAM" id="MobiDB-lite"/>
    </source>
</evidence>
<accession>A0A0S4IJF4</accession>
<dbReference type="OMA" id="DMANCPV"/>
<dbReference type="InterPro" id="IPR012340">
    <property type="entry name" value="NA-bd_OB-fold"/>
</dbReference>
<dbReference type="SUPFAM" id="SSF50249">
    <property type="entry name" value="Nucleic acid-binding proteins"/>
    <property type="match status" value="1"/>
</dbReference>
<dbReference type="PANTHER" id="PTHR11586:SF33">
    <property type="entry name" value="AMINOACYL TRNA SYNTHASE COMPLEX-INTERACTING MULTIFUNCTIONAL PROTEIN 1"/>
    <property type="match status" value="1"/>
</dbReference>
<feature type="compositionally biased region" description="Low complexity" evidence="4">
    <location>
        <begin position="231"/>
        <end position="245"/>
    </location>
</feature>
<feature type="region of interest" description="Disordered" evidence="4">
    <location>
        <begin position="174"/>
        <end position="256"/>
    </location>
</feature>
<dbReference type="SUPFAM" id="SSF47616">
    <property type="entry name" value="GST C-terminal domain-like"/>
    <property type="match status" value="1"/>
</dbReference>
<feature type="compositionally biased region" description="Polar residues" evidence="4">
    <location>
        <begin position="246"/>
        <end position="256"/>
    </location>
</feature>
<dbReference type="InterPro" id="IPR002547">
    <property type="entry name" value="tRNA-bd_dom"/>
</dbReference>
<organism evidence="6 7">
    <name type="scientific">Bodo saltans</name>
    <name type="common">Flagellated protozoan</name>
    <dbReference type="NCBI Taxonomy" id="75058"/>
    <lineage>
        <taxon>Eukaryota</taxon>
        <taxon>Discoba</taxon>
        <taxon>Euglenozoa</taxon>
        <taxon>Kinetoplastea</taxon>
        <taxon>Metakinetoplastina</taxon>
        <taxon>Eubodonida</taxon>
        <taxon>Bodonidae</taxon>
        <taxon>Bodo</taxon>
    </lineage>
</organism>
<dbReference type="Gene3D" id="1.20.1050.130">
    <property type="match status" value="1"/>
</dbReference>
<evidence type="ECO:0000313" key="7">
    <source>
        <dbReference type="Proteomes" id="UP000051952"/>
    </source>
</evidence>
<evidence type="ECO:0000256" key="2">
    <source>
        <dbReference type="ARBA" id="ARBA00022884"/>
    </source>
</evidence>
<dbReference type="EMBL" id="CYKH01000202">
    <property type="protein sequence ID" value="CUE83175.1"/>
    <property type="molecule type" value="Genomic_DNA"/>
</dbReference>
<dbReference type="InterPro" id="IPR036282">
    <property type="entry name" value="Glutathione-S-Trfase_C_sf"/>
</dbReference>
<dbReference type="OrthoDB" id="197206at2759"/>
<dbReference type="Pfam" id="PF01588">
    <property type="entry name" value="tRNA_bind"/>
    <property type="match status" value="1"/>
</dbReference>
<gene>
    <name evidence="6" type="ORF">BSAL_56695</name>
</gene>
<dbReference type="PROSITE" id="PS50886">
    <property type="entry name" value="TRBD"/>
    <property type="match status" value="1"/>
</dbReference>
<evidence type="ECO:0000259" key="5">
    <source>
        <dbReference type="PROSITE" id="PS50886"/>
    </source>
</evidence>
<reference evidence="7" key="1">
    <citation type="submission" date="2015-09" db="EMBL/GenBank/DDBJ databases">
        <authorList>
            <consortium name="Pathogen Informatics"/>
        </authorList>
    </citation>
    <scope>NUCLEOTIDE SEQUENCE [LARGE SCALE GENOMIC DNA]</scope>
    <source>
        <strain evidence="7">Lake Konstanz</strain>
    </source>
</reference>
<dbReference type="AlphaFoldDB" id="A0A0S4IJF4"/>
<dbReference type="InterPro" id="IPR051270">
    <property type="entry name" value="Tyrosine-tRNA_ligase_regulator"/>
</dbReference>